<dbReference type="InterPro" id="IPR000253">
    <property type="entry name" value="FHA_dom"/>
</dbReference>
<evidence type="ECO:0000256" key="11">
    <source>
        <dbReference type="ARBA" id="ARBA00023136"/>
    </source>
</evidence>
<dbReference type="Proteomes" id="UP000694397">
    <property type="component" value="Chromosome 22"/>
</dbReference>
<reference evidence="22" key="2">
    <citation type="submission" date="2025-08" db="UniProtKB">
        <authorList>
            <consortium name="Ensembl"/>
        </authorList>
    </citation>
    <scope>IDENTIFICATION</scope>
</reference>
<dbReference type="GO" id="GO:0042383">
    <property type="term" value="C:sarcolemma"/>
    <property type="evidence" value="ECO:0007669"/>
    <property type="project" value="UniProtKB-SubCell"/>
</dbReference>
<dbReference type="FunFam" id="2.60.200.20:FF:000003">
    <property type="entry name" value="sarcolemmal membrane-associated protein isoform X2"/>
    <property type="match status" value="1"/>
</dbReference>
<dbReference type="Ensembl" id="ENSSFOT00015058898.1">
    <property type="protein sequence ID" value="ENSSFOP00015038723.1"/>
    <property type="gene ID" value="ENSSFOG00015003190.2"/>
</dbReference>
<keyword evidence="10" id="KW-0496">Mitochondrion</keyword>
<keyword evidence="3" id="KW-1003">Cell membrane</keyword>
<keyword evidence="8" id="KW-1133">Transmembrane helix</keyword>
<evidence type="ECO:0000256" key="4">
    <source>
        <dbReference type="ARBA" id="ARBA00022490"/>
    </source>
</evidence>
<feature type="domain" description="FHA" evidence="21">
    <location>
        <begin position="28"/>
        <end position="85"/>
    </location>
</feature>
<dbReference type="PROSITE" id="PS50006">
    <property type="entry name" value="FHA_DOMAIN"/>
    <property type="match status" value="1"/>
</dbReference>
<dbReference type="GO" id="GO:0072659">
    <property type="term" value="P:protein localization to plasma membrane"/>
    <property type="evidence" value="ECO:0007669"/>
    <property type="project" value="TreeGrafter"/>
</dbReference>
<dbReference type="CDD" id="cd22679">
    <property type="entry name" value="FHA_SLMAP"/>
    <property type="match status" value="1"/>
</dbReference>
<keyword evidence="12" id="KW-0206">Cytoskeleton</keyword>
<feature type="coiled-coil region" evidence="19">
    <location>
        <begin position="533"/>
        <end position="592"/>
    </location>
</feature>
<comment type="subunit">
    <text evidence="17">Homodimer. Interacts with myosin. Interacts with SIKE1 and both associate with the STRIPAK core complex composed of PP2A catalytic and scaffolding subunits, the striatins (PP2A regulatory subunits), the striatin-associated proteins MOB4, STRIP1 and STRIP2, PDCD10 and members of the STE20 kinases, such as STK24 and STK26. Interacts (via FHA domain) with STK3 (when phosphorylated); the interaction associates STK3 with the STRIPAK complex.</text>
</comment>
<dbReference type="GO" id="GO:1900825">
    <property type="term" value="P:regulation of membrane depolarization during cardiac muscle cell action potential"/>
    <property type="evidence" value="ECO:0007669"/>
    <property type="project" value="TreeGrafter"/>
</dbReference>
<feature type="coiled-coil region" evidence="19">
    <location>
        <begin position="254"/>
        <end position="362"/>
    </location>
</feature>
<dbReference type="GO" id="GO:0005789">
    <property type="term" value="C:endoplasmic reticulum membrane"/>
    <property type="evidence" value="ECO:0007669"/>
    <property type="project" value="UniProtKB-SubCell"/>
</dbReference>
<evidence type="ECO:0000256" key="7">
    <source>
        <dbReference type="ARBA" id="ARBA00022824"/>
    </source>
</evidence>
<reference evidence="22 23" key="1">
    <citation type="submission" date="2019-04" db="EMBL/GenBank/DDBJ databases">
        <authorList>
            <consortium name="Wellcome Sanger Institute Data Sharing"/>
        </authorList>
    </citation>
    <scope>NUCLEOTIDE SEQUENCE [LARGE SCALE GENOMIC DNA]</scope>
</reference>
<evidence type="ECO:0000256" key="18">
    <source>
        <dbReference type="ARBA" id="ARBA00074026"/>
    </source>
</evidence>
<organism evidence="22 23">
    <name type="scientific">Scleropages formosus</name>
    <name type="common">Asian bonytongue</name>
    <name type="synonym">Osteoglossum formosum</name>
    <dbReference type="NCBI Taxonomy" id="113540"/>
    <lineage>
        <taxon>Eukaryota</taxon>
        <taxon>Metazoa</taxon>
        <taxon>Chordata</taxon>
        <taxon>Craniata</taxon>
        <taxon>Vertebrata</taxon>
        <taxon>Euteleostomi</taxon>
        <taxon>Actinopterygii</taxon>
        <taxon>Neopterygii</taxon>
        <taxon>Teleostei</taxon>
        <taxon>Osteoglossocephala</taxon>
        <taxon>Osteoglossomorpha</taxon>
        <taxon>Osteoglossiformes</taxon>
        <taxon>Osteoglossidae</taxon>
        <taxon>Scleropages</taxon>
    </lineage>
</organism>
<keyword evidence="7" id="KW-0256">Endoplasmic reticulum</keyword>
<protein>
    <recommendedName>
        <fullName evidence="18">Sarcolemmal membrane-associated protein</fullName>
    </recommendedName>
</protein>
<evidence type="ECO:0000256" key="8">
    <source>
        <dbReference type="ARBA" id="ARBA00022989"/>
    </source>
</evidence>
<gene>
    <name evidence="22" type="primary">SLMAP</name>
    <name evidence="22" type="synonym">slmapa</name>
</gene>
<reference evidence="22" key="3">
    <citation type="submission" date="2025-09" db="UniProtKB">
        <authorList>
            <consortium name="Ensembl"/>
        </authorList>
    </citation>
    <scope>IDENTIFICATION</scope>
</reference>
<feature type="coiled-coil region" evidence="19">
    <location>
        <begin position="699"/>
        <end position="786"/>
    </location>
</feature>
<evidence type="ECO:0000256" key="12">
    <source>
        <dbReference type="ARBA" id="ARBA00023212"/>
    </source>
</evidence>
<evidence type="ECO:0000256" key="6">
    <source>
        <dbReference type="ARBA" id="ARBA00022692"/>
    </source>
</evidence>
<name>A0A8C9STF3_SCLFO</name>
<accession>A0A8C9STF3</accession>
<dbReference type="InterPro" id="IPR051176">
    <property type="entry name" value="Cent_Immune-Sig_Mod"/>
</dbReference>
<keyword evidence="5" id="KW-0597">Phosphoprotein</keyword>
<sequence>MPSALAVFTCRPNSHPFQERHVYLDEPVKIGRSVARCRPAQNNATFDCKVLSRNHALVWFDHKTGKFYLQDTKSSNGTFINSQRLSRGSEESPPCEVLSGDIIQFGVDVTENTRKVTHGCIVSTIKLFLPDGMEARRRSEVIQAPLPLPIDKVTHMVLVPSQEALHREQMLEQKLATLQRLLASTQEASESSWQALIDEDRLLSRLEVMGNQLQAYSKNQTEDGIRKELVALQEDKHNYETTAKESLRRVLQEKIEVVRKLSEVERSLSNTEDECTHLKEMNDRTQEELRELANKYNGAVNEIKDLTDKIKLAEGRQEELTQKGQNEKKELQMRIDEMEEREQALQARIEALQADNDFSNERLTALQVSPFLLDHFLLKSGADSTFIQQFIDGQREYSVSPPLSCVTVPAWGTTEGSVLCPLSSARLCSILMLTPLLKVVSPMSRLPSENQLDARESDMSDTLSPSKEKSSEDTSDGQMDEQELNEPLNEVALLKEELRSAHLDPSDTQQVVQHLHRELLEAQELANIGKQKCLELQALLEEEKKTNRQQTEDSARQIQFLQGSIQMLPCAITEAREELQAAQEEALALRRAMAAGAAERERDIAALQGDLGAVTTELEKWRHAAAKYEAEITVLQASFQQQSEHQERVTQLQGTVSLRLRGRVLQSLVFRKTVTITIFVFLCPPPSSREQSATLSSSLSALEKSQGELEQQLGSLQEQHRQDAGRLRTQLAQADGRTRSLQKEYEDTQSQLSDLKVKYERTEQEKRSIHQELEQCRVNLKLLQEKGSNVSVLAGGRGVLIPICTMLFAA</sequence>
<evidence type="ECO:0000256" key="9">
    <source>
        <dbReference type="ARBA" id="ARBA00023054"/>
    </source>
</evidence>
<evidence type="ECO:0000256" key="5">
    <source>
        <dbReference type="ARBA" id="ARBA00022553"/>
    </source>
</evidence>
<dbReference type="SMART" id="SM00240">
    <property type="entry name" value="FHA"/>
    <property type="match status" value="1"/>
</dbReference>
<feature type="compositionally biased region" description="Acidic residues" evidence="20">
    <location>
        <begin position="473"/>
        <end position="482"/>
    </location>
</feature>
<dbReference type="GO" id="GO:0005813">
    <property type="term" value="C:centrosome"/>
    <property type="evidence" value="ECO:0007669"/>
    <property type="project" value="UniProtKB-SubCell"/>
</dbReference>
<keyword evidence="23" id="KW-1185">Reference proteome</keyword>
<evidence type="ECO:0000256" key="3">
    <source>
        <dbReference type="ARBA" id="ARBA00022475"/>
    </source>
</evidence>
<dbReference type="AlphaFoldDB" id="A0A8C9STF3"/>
<evidence type="ECO:0000313" key="22">
    <source>
        <dbReference type="Ensembl" id="ENSSFOP00015038723.1"/>
    </source>
</evidence>
<dbReference type="InterPro" id="IPR008984">
    <property type="entry name" value="SMAD_FHA_dom_sf"/>
</dbReference>
<evidence type="ECO:0000256" key="13">
    <source>
        <dbReference type="ARBA" id="ARBA00046294"/>
    </source>
</evidence>
<keyword evidence="6" id="KW-0812">Transmembrane</keyword>
<proteinExistence type="inferred from homology"/>
<evidence type="ECO:0000256" key="16">
    <source>
        <dbReference type="ARBA" id="ARBA00061687"/>
    </source>
</evidence>
<dbReference type="SUPFAM" id="SSF49879">
    <property type="entry name" value="SMAD/FHA domain"/>
    <property type="match status" value="1"/>
</dbReference>
<evidence type="ECO:0000256" key="15">
    <source>
        <dbReference type="ARBA" id="ARBA00060409"/>
    </source>
</evidence>
<dbReference type="Gene3D" id="2.60.200.20">
    <property type="match status" value="1"/>
</dbReference>
<dbReference type="PANTHER" id="PTHR15715">
    <property type="entry name" value="CENTROSOMAL PROTEIN OF 170 KDA"/>
    <property type="match status" value="1"/>
</dbReference>
<evidence type="ECO:0000256" key="20">
    <source>
        <dbReference type="SAM" id="MobiDB-lite"/>
    </source>
</evidence>
<dbReference type="CDD" id="cd21911">
    <property type="entry name" value="CC1_SLMAP"/>
    <property type="match status" value="1"/>
</dbReference>
<comment type="subcellular location">
    <subcellularLocation>
        <location evidence="15">Cell membrane</location>
        <location evidence="15">Sarcolemma</location>
        <topology evidence="15">Single-pass type IV membrane protein</topology>
    </subcellularLocation>
    <subcellularLocation>
        <location evidence="1">Cytoplasm</location>
        <location evidence="1">Cytoskeleton</location>
        <location evidence="1">Microtubule organizing center</location>
        <location evidence="1">Centrosome</location>
    </subcellularLocation>
    <subcellularLocation>
        <location evidence="2">Endoplasmic reticulum membrane</location>
        <topology evidence="2">Single-pass membrane protein</topology>
    </subcellularLocation>
    <subcellularLocation>
        <location evidence="13">Mitochondrion membrane</location>
        <topology evidence="13">Single-pass type IV membrane protein</topology>
    </subcellularLocation>
</comment>
<dbReference type="Pfam" id="PF00498">
    <property type="entry name" value="FHA"/>
    <property type="match status" value="1"/>
</dbReference>
<keyword evidence="11" id="KW-0472">Membrane</keyword>
<feature type="region of interest" description="Disordered" evidence="20">
    <location>
        <begin position="448"/>
        <end position="482"/>
    </location>
</feature>
<keyword evidence="9 19" id="KW-0175">Coiled coil</keyword>
<evidence type="ECO:0000256" key="17">
    <source>
        <dbReference type="ARBA" id="ARBA00066015"/>
    </source>
</evidence>
<comment type="similarity">
    <text evidence="16">Belongs to the SLMAP family.</text>
</comment>
<evidence type="ECO:0000256" key="19">
    <source>
        <dbReference type="SAM" id="Coils"/>
    </source>
</evidence>
<dbReference type="GO" id="GO:0031966">
    <property type="term" value="C:mitochondrial membrane"/>
    <property type="evidence" value="ECO:0007669"/>
    <property type="project" value="UniProtKB-SubCell"/>
</dbReference>
<comment type="function">
    <text evidence="14">Associates with the striatin-interacting phosphatase and kinase (STRIPAK) core complex, forming the extended (SIKE1:SLMAP)STRIPAK complex. The (SIKE1:SLMAP)STRIPAK complex dephosphorylates STK3 leading to the inhibition of Hippo signaling and the control of cell growth. May play a role during myoblast fusion.</text>
</comment>
<evidence type="ECO:0000313" key="23">
    <source>
        <dbReference type="Proteomes" id="UP000694397"/>
    </source>
</evidence>
<evidence type="ECO:0000259" key="21">
    <source>
        <dbReference type="PROSITE" id="PS50006"/>
    </source>
</evidence>
<dbReference type="GeneTree" id="ENSGT00940000157660"/>
<evidence type="ECO:0000256" key="10">
    <source>
        <dbReference type="ARBA" id="ARBA00023128"/>
    </source>
</evidence>
<evidence type="ECO:0000256" key="1">
    <source>
        <dbReference type="ARBA" id="ARBA00004300"/>
    </source>
</evidence>
<keyword evidence="4" id="KW-0963">Cytoplasm</keyword>
<dbReference type="PANTHER" id="PTHR15715:SF22">
    <property type="entry name" value="SARCOLEMMAL MEMBRANE-ASSOCIATED PROTEIN"/>
    <property type="match status" value="1"/>
</dbReference>
<evidence type="ECO:0000256" key="2">
    <source>
        <dbReference type="ARBA" id="ARBA00004389"/>
    </source>
</evidence>
<evidence type="ECO:0000256" key="14">
    <source>
        <dbReference type="ARBA" id="ARBA00057671"/>
    </source>
</evidence>